<dbReference type="InterPro" id="IPR044974">
    <property type="entry name" value="Disease_R_plants"/>
</dbReference>
<evidence type="ECO:0000256" key="1">
    <source>
        <dbReference type="ARBA" id="ARBA00022737"/>
    </source>
</evidence>
<gene>
    <name evidence="5" type="ORF">TRITD_1Bv1G000850</name>
</gene>
<dbReference type="GO" id="GO:0043531">
    <property type="term" value="F:ADP binding"/>
    <property type="evidence" value="ECO:0007669"/>
    <property type="project" value="InterPro"/>
</dbReference>
<name>A0A9R0V2H9_TRITD</name>
<evidence type="ECO:0000259" key="4">
    <source>
        <dbReference type="Pfam" id="PF23598"/>
    </source>
</evidence>
<feature type="domain" description="Disease resistance protein winged helix" evidence="3">
    <location>
        <begin position="135"/>
        <end position="206"/>
    </location>
</feature>
<dbReference type="FunFam" id="1.10.10.10:FF:000322">
    <property type="entry name" value="Probable disease resistance protein At1g63360"/>
    <property type="match status" value="1"/>
</dbReference>
<feature type="domain" description="Disease resistance R13L4/SHOC-2-like LRR" evidence="4">
    <location>
        <begin position="258"/>
        <end position="618"/>
    </location>
</feature>
<reference evidence="5 6" key="1">
    <citation type="submission" date="2017-09" db="EMBL/GenBank/DDBJ databases">
        <authorList>
            <consortium name="International Durum Wheat Genome Sequencing Consortium (IDWGSC)"/>
            <person name="Milanesi L."/>
        </authorList>
    </citation>
    <scope>NUCLEOTIDE SEQUENCE [LARGE SCALE GENOMIC DNA]</scope>
    <source>
        <strain evidence="6">cv. Svevo</strain>
    </source>
</reference>
<dbReference type="Gene3D" id="1.10.10.10">
    <property type="entry name" value="Winged helix-like DNA-binding domain superfamily/Winged helix DNA-binding domain"/>
    <property type="match status" value="1"/>
</dbReference>
<evidence type="ECO:0000256" key="2">
    <source>
        <dbReference type="ARBA" id="ARBA00022821"/>
    </source>
</evidence>
<dbReference type="GO" id="GO:0009626">
    <property type="term" value="P:plant-type hypersensitive response"/>
    <property type="evidence" value="ECO:0007669"/>
    <property type="project" value="UniProtKB-ARBA"/>
</dbReference>
<dbReference type="InterPro" id="IPR036388">
    <property type="entry name" value="WH-like_DNA-bd_sf"/>
</dbReference>
<dbReference type="SUPFAM" id="SSF52540">
    <property type="entry name" value="P-loop containing nucleoside triphosphate hydrolases"/>
    <property type="match status" value="1"/>
</dbReference>
<keyword evidence="1" id="KW-0677">Repeat</keyword>
<dbReference type="GO" id="GO:0002758">
    <property type="term" value="P:innate immune response-activating signaling pathway"/>
    <property type="evidence" value="ECO:0007669"/>
    <property type="project" value="UniProtKB-ARBA"/>
</dbReference>
<dbReference type="Proteomes" id="UP000324705">
    <property type="component" value="Chromosome 1B"/>
</dbReference>
<dbReference type="InterPro" id="IPR055414">
    <property type="entry name" value="LRR_R13L4/SHOC2-like"/>
</dbReference>
<dbReference type="AlphaFoldDB" id="A0A9R0V2H9"/>
<dbReference type="Gramene" id="TRITD1Bv1G000850.2">
    <property type="protein sequence ID" value="TRITD1Bv1G000850.2"/>
    <property type="gene ID" value="TRITD1Bv1G000850"/>
</dbReference>
<dbReference type="Pfam" id="PF23559">
    <property type="entry name" value="WHD_DRP"/>
    <property type="match status" value="1"/>
</dbReference>
<dbReference type="EMBL" id="LT934112">
    <property type="protein sequence ID" value="VAH11953.1"/>
    <property type="molecule type" value="Genomic_DNA"/>
</dbReference>
<dbReference type="SUPFAM" id="SSF52058">
    <property type="entry name" value="L domain-like"/>
    <property type="match status" value="1"/>
</dbReference>
<protein>
    <recommendedName>
        <fullName evidence="7">NB-ARC domain-containing protein</fullName>
    </recommendedName>
</protein>
<dbReference type="PANTHER" id="PTHR23155">
    <property type="entry name" value="DISEASE RESISTANCE PROTEIN RP"/>
    <property type="match status" value="1"/>
</dbReference>
<dbReference type="InterPro" id="IPR042197">
    <property type="entry name" value="Apaf_helical"/>
</dbReference>
<dbReference type="InterPro" id="IPR032675">
    <property type="entry name" value="LRR_dom_sf"/>
</dbReference>
<accession>A0A9R0V2H9</accession>
<sequence>MTTTRIGSISKVCCSSGDDIIYQMKPLPDDESERLFYKRIFPQGSKCPDELGEVSRKILKKCGGVPLAIITIASILASNGQDQHIKPKYHWDNILGSIGRGLAEGDSAKDMQRILSFSYYDLPSHLKTCLLYLSIFPEDFEIRRDWLIWMWIAEGFVQGGEQETGLFELGESYFNELANRNLIQPVHFDATGKAQACRVHDMVLDLLCSLSSEQNFATILDGTQQSKSISHSKSRRLSFQNSMSEPTTNLVNATSMPQVRSVVLFRTNIDLIRTISCFQVLRVLDLEGCDLGRNGHDVDLRYIDNLLHLRYLGLRSTFVRELRVEVGNLQFLETLDLGSSIVRIPSSVVCLGRLICLNAGYSVLPVGIGNLTSLEELKGLPVDVKELGQLVELRVLDLHWNGDDESMSNSLVVSLGKLRKMQRLTIYGCVGNARSDVSWDGWVPTPQLRYLWFRRCTTKLPRWVNSSLFPFLSFMNIEVDRVQPEVDIQILGMFPALRVLNLWAKRSQYTRVETFVASVVVGANAFPCLRECIFYGFLTVPSMFPRGAMPRLENLLFDARASDIASGQLDVGMAHLPSLRKVQVFFWLEEGSSSDKCVEEANVLLRHAADTCPSRPTLQTYQYHS</sequence>
<evidence type="ECO:0000313" key="6">
    <source>
        <dbReference type="Proteomes" id="UP000324705"/>
    </source>
</evidence>
<dbReference type="OMA" id="LINMWIG"/>
<evidence type="ECO:0000259" key="3">
    <source>
        <dbReference type="Pfam" id="PF23559"/>
    </source>
</evidence>
<dbReference type="InterPro" id="IPR027417">
    <property type="entry name" value="P-loop_NTPase"/>
</dbReference>
<evidence type="ECO:0000313" key="5">
    <source>
        <dbReference type="EMBL" id="VAH11953.1"/>
    </source>
</evidence>
<evidence type="ECO:0008006" key="7">
    <source>
        <dbReference type="Google" id="ProtNLM"/>
    </source>
</evidence>
<keyword evidence="2" id="KW-0611">Plant defense</keyword>
<dbReference type="InterPro" id="IPR058922">
    <property type="entry name" value="WHD_DRP"/>
</dbReference>
<dbReference type="Pfam" id="PF23598">
    <property type="entry name" value="LRR_14"/>
    <property type="match status" value="1"/>
</dbReference>
<proteinExistence type="predicted"/>
<dbReference type="PANTHER" id="PTHR23155:SF1116">
    <property type="entry name" value="OS12G0273300 PROTEIN"/>
    <property type="match status" value="1"/>
</dbReference>
<organism evidence="5 6">
    <name type="scientific">Triticum turgidum subsp. durum</name>
    <name type="common">Durum wheat</name>
    <name type="synonym">Triticum durum</name>
    <dbReference type="NCBI Taxonomy" id="4567"/>
    <lineage>
        <taxon>Eukaryota</taxon>
        <taxon>Viridiplantae</taxon>
        <taxon>Streptophyta</taxon>
        <taxon>Embryophyta</taxon>
        <taxon>Tracheophyta</taxon>
        <taxon>Spermatophyta</taxon>
        <taxon>Magnoliopsida</taxon>
        <taxon>Liliopsida</taxon>
        <taxon>Poales</taxon>
        <taxon>Poaceae</taxon>
        <taxon>BOP clade</taxon>
        <taxon>Pooideae</taxon>
        <taxon>Triticodae</taxon>
        <taxon>Triticeae</taxon>
        <taxon>Triticinae</taxon>
        <taxon>Triticum</taxon>
    </lineage>
</organism>
<dbReference type="GO" id="GO:0042742">
    <property type="term" value="P:defense response to bacterium"/>
    <property type="evidence" value="ECO:0007669"/>
    <property type="project" value="UniProtKB-ARBA"/>
</dbReference>
<keyword evidence="6" id="KW-1185">Reference proteome</keyword>
<dbReference type="Gene3D" id="1.10.8.430">
    <property type="entry name" value="Helical domain of apoptotic protease-activating factors"/>
    <property type="match status" value="1"/>
</dbReference>
<dbReference type="Gene3D" id="3.80.10.10">
    <property type="entry name" value="Ribonuclease Inhibitor"/>
    <property type="match status" value="1"/>
</dbReference>